<accession>A0A1G9EVJ1</accession>
<reference evidence="2 3" key="1">
    <citation type="submission" date="2016-10" db="EMBL/GenBank/DDBJ databases">
        <authorList>
            <person name="de Groot N.N."/>
        </authorList>
    </citation>
    <scope>NUCLEOTIDE SEQUENCE [LARGE SCALE GENOMIC DNA]</scope>
    <source>
        <strain evidence="2 3">CGMCC 4.6533</strain>
    </source>
</reference>
<name>A0A1G9EVJ1_9ACTN</name>
<gene>
    <name evidence="2" type="ORF">SAMN05421869_11930</name>
</gene>
<proteinExistence type="predicted"/>
<dbReference type="InterPro" id="IPR000073">
    <property type="entry name" value="AB_hydrolase_1"/>
</dbReference>
<dbReference type="RefSeq" id="WP_176993554.1">
    <property type="nucleotide sequence ID" value="NZ_FNDJ01000019.1"/>
</dbReference>
<dbReference type="Gene3D" id="3.40.50.1820">
    <property type="entry name" value="alpha/beta hydrolase"/>
    <property type="match status" value="1"/>
</dbReference>
<dbReference type="EMBL" id="FNDJ01000019">
    <property type="protein sequence ID" value="SDK80005.1"/>
    <property type="molecule type" value="Genomic_DNA"/>
</dbReference>
<dbReference type="AlphaFoldDB" id="A0A1G9EVJ1"/>
<protein>
    <submittedName>
        <fullName evidence="2">Pimeloyl-ACP methyl ester carboxylesterase</fullName>
    </submittedName>
</protein>
<dbReference type="GO" id="GO:0003824">
    <property type="term" value="F:catalytic activity"/>
    <property type="evidence" value="ECO:0007669"/>
    <property type="project" value="UniProtKB-ARBA"/>
</dbReference>
<evidence type="ECO:0000259" key="1">
    <source>
        <dbReference type="Pfam" id="PF12697"/>
    </source>
</evidence>
<dbReference type="InterPro" id="IPR029058">
    <property type="entry name" value="AB_hydrolase_fold"/>
</dbReference>
<dbReference type="PRINTS" id="PR00111">
    <property type="entry name" value="ABHYDROLASE"/>
</dbReference>
<evidence type="ECO:0000313" key="2">
    <source>
        <dbReference type="EMBL" id="SDK80005.1"/>
    </source>
</evidence>
<dbReference type="PANTHER" id="PTHR43689:SF8">
    <property type="entry name" value="ALPHA_BETA-HYDROLASES SUPERFAMILY PROTEIN"/>
    <property type="match status" value="1"/>
</dbReference>
<dbReference type="SUPFAM" id="SSF53474">
    <property type="entry name" value="alpha/beta-Hydrolases"/>
    <property type="match status" value="1"/>
</dbReference>
<dbReference type="PANTHER" id="PTHR43689">
    <property type="entry name" value="HYDROLASE"/>
    <property type="match status" value="1"/>
</dbReference>
<dbReference type="STRING" id="633440.SAMN05421869_11930"/>
<keyword evidence="3" id="KW-1185">Reference proteome</keyword>
<sequence length="299" mass="32255">MTDSSAFGTSAHALTRDGRRLHYVTSGVGEPLVLFEAGGNGSRTTWGLVQGQVAETTGTLAYDRAGFGRSEPDAAPRAMDRIVDDLEDLVEYVGARPCVLVGHSLGGPICRSLAYRRPDLVAGLVLVDQASEDCGFYYARAFSRLGALLNKVFTVPLARTGMLGLLTTRRLYREFPAAMVREIRREEFSSAAFRAHESETRHLADGFRALRLVSAAQALPDVPVTLISGATGKHRTRGMWAQLAASHQRLAGALPRGRHVWADGSGHMVPMETPGLVVDEIRKVLKALSDPPAPGAPER</sequence>
<evidence type="ECO:0000313" key="3">
    <source>
        <dbReference type="Proteomes" id="UP000199202"/>
    </source>
</evidence>
<dbReference type="Pfam" id="PF12697">
    <property type="entry name" value="Abhydrolase_6"/>
    <property type="match status" value="1"/>
</dbReference>
<feature type="domain" description="AB hydrolase-1" evidence="1">
    <location>
        <begin position="37"/>
        <end position="279"/>
    </location>
</feature>
<organism evidence="2 3">
    <name type="scientific">Nonomuraea jiangxiensis</name>
    <dbReference type="NCBI Taxonomy" id="633440"/>
    <lineage>
        <taxon>Bacteria</taxon>
        <taxon>Bacillati</taxon>
        <taxon>Actinomycetota</taxon>
        <taxon>Actinomycetes</taxon>
        <taxon>Streptosporangiales</taxon>
        <taxon>Streptosporangiaceae</taxon>
        <taxon>Nonomuraea</taxon>
    </lineage>
</organism>
<dbReference type="Proteomes" id="UP000199202">
    <property type="component" value="Unassembled WGS sequence"/>
</dbReference>